<dbReference type="PANTHER" id="PTHR47331:SF1">
    <property type="entry name" value="GAG-LIKE PROTEIN"/>
    <property type="match status" value="1"/>
</dbReference>
<dbReference type="InterPro" id="IPR040676">
    <property type="entry name" value="DUF5641"/>
</dbReference>
<gene>
    <name evidence="2" type="ORF">MEUPH1_LOCUS29102</name>
</gene>
<protein>
    <recommendedName>
        <fullName evidence="1">DUF5641 domain-containing protein</fullName>
    </recommendedName>
</protein>
<dbReference type="Proteomes" id="UP001160148">
    <property type="component" value="Unassembled WGS sequence"/>
</dbReference>
<accession>A0AAV0Y684</accession>
<dbReference type="AlphaFoldDB" id="A0AAV0Y684"/>
<name>A0AAV0Y684_9HEMI</name>
<evidence type="ECO:0000259" key="1">
    <source>
        <dbReference type="Pfam" id="PF18701"/>
    </source>
</evidence>
<dbReference type="EMBL" id="CARXXK010001350">
    <property type="protein sequence ID" value="CAI6375632.1"/>
    <property type="molecule type" value="Genomic_DNA"/>
</dbReference>
<sequence>MSSDPNDLQTLTARHFLTMEPLVTVPVPDPLHPGPRLTLQQRWTLVQHIQKHFWDRWSKEYLHTISVRSKWGKDKCNLEPGDLVIIKEPTPPLTWKTARVMEVHPGEDKIVRVATVRTANRTVIKRPVVKLCRLPLVL</sequence>
<proteinExistence type="predicted"/>
<organism evidence="2 3">
    <name type="scientific">Macrosiphum euphorbiae</name>
    <name type="common">potato aphid</name>
    <dbReference type="NCBI Taxonomy" id="13131"/>
    <lineage>
        <taxon>Eukaryota</taxon>
        <taxon>Metazoa</taxon>
        <taxon>Ecdysozoa</taxon>
        <taxon>Arthropoda</taxon>
        <taxon>Hexapoda</taxon>
        <taxon>Insecta</taxon>
        <taxon>Pterygota</taxon>
        <taxon>Neoptera</taxon>
        <taxon>Paraneoptera</taxon>
        <taxon>Hemiptera</taxon>
        <taxon>Sternorrhyncha</taxon>
        <taxon>Aphidomorpha</taxon>
        <taxon>Aphidoidea</taxon>
        <taxon>Aphididae</taxon>
        <taxon>Macrosiphini</taxon>
        <taxon>Macrosiphum</taxon>
    </lineage>
</organism>
<evidence type="ECO:0000313" key="3">
    <source>
        <dbReference type="Proteomes" id="UP001160148"/>
    </source>
</evidence>
<reference evidence="2 3" key="1">
    <citation type="submission" date="2023-01" db="EMBL/GenBank/DDBJ databases">
        <authorList>
            <person name="Whitehead M."/>
        </authorList>
    </citation>
    <scope>NUCLEOTIDE SEQUENCE [LARGE SCALE GENOMIC DNA]</scope>
</reference>
<evidence type="ECO:0000313" key="2">
    <source>
        <dbReference type="EMBL" id="CAI6375632.1"/>
    </source>
</evidence>
<comment type="caution">
    <text evidence="2">The sequence shown here is derived from an EMBL/GenBank/DDBJ whole genome shotgun (WGS) entry which is preliminary data.</text>
</comment>
<feature type="domain" description="DUF5641" evidence="1">
    <location>
        <begin position="41"/>
        <end position="134"/>
    </location>
</feature>
<dbReference type="Pfam" id="PF18701">
    <property type="entry name" value="DUF5641"/>
    <property type="match status" value="1"/>
</dbReference>
<keyword evidence="3" id="KW-1185">Reference proteome</keyword>
<dbReference type="PANTHER" id="PTHR47331">
    <property type="entry name" value="PHD-TYPE DOMAIN-CONTAINING PROTEIN"/>
    <property type="match status" value="1"/>
</dbReference>